<dbReference type="OMA" id="FFPDALY"/>
<organism evidence="2 3">
    <name type="scientific">Kluyveromyces lactis (strain ATCC 8585 / CBS 2359 / DSM 70799 / NBRC 1267 / NRRL Y-1140 / WM37)</name>
    <name type="common">Yeast</name>
    <name type="synonym">Candida sphaerica</name>
    <dbReference type="NCBI Taxonomy" id="284590"/>
    <lineage>
        <taxon>Eukaryota</taxon>
        <taxon>Fungi</taxon>
        <taxon>Dikarya</taxon>
        <taxon>Ascomycota</taxon>
        <taxon>Saccharomycotina</taxon>
        <taxon>Saccharomycetes</taxon>
        <taxon>Saccharomycetales</taxon>
        <taxon>Saccharomycetaceae</taxon>
        <taxon>Kluyveromyces</taxon>
    </lineage>
</organism>
<dbReference type="InterPro" id="IPR028994">
    <property type="entry name" value="Integrin_alpha_N"/>
</dbReference>
<dbReference type="EMBL" id="CR382125">
    <property type="protein sequence ID" value="CAG99732.1"/>
    <property type="molecule type" value="Genomic_DNA"/>
</dbReference>
<proteinExistence type="predicted"/>
<dbReference type="Proteomes" id="UP000000598">
    <property type="component" value="Chromosome E"/>
</dbReference>
<feature type="transmembrane region" description="Helical" evidence="1">
    <location>
        <begin position="33"/>
        <end position="56"/>
    </location>
</feature>
<dbReference type="InParanoid" id="Q6CN44"/>
<dbReference type="GeneID" id="2893761"/>
<dbReference type="PaxDb" id="284590-Q6CN44"/>
<keyword evidence="1" id="KW-0812">Transmembrane</keyword>
<reference evidence="2 3" key="1">
    <citation type="journal article" date="2004" name="Nature">
        <title>Genome evolution in yeasts.</title>
        <authorList>
            <consortium name="Genolevures"/>
            <person name="Dujon B."/>
            <person name="Sherman D."/>
            <person name="Fischer G."/>
            <person name="Durrens P."/>
            <person name="Casaregola S."/>
            <person name="Lafontaine I."/>
            <person name="de Montigny J."/>
            <person name="Marck C."/>
            <person name="Neuveglise C."/>
            <person name="Talla E."/>
            <person name="Goffard N."/>
            <person name="Frangeul L."/>
            <person name="Aigle M."/>
            <person name="Anthouard V."/>
            <person name="Babour A."/>
            <person name="Barbe V."/>
            <person name="Barnay S."/>
            <person name="Blanchin S."/>
            <person name="Beckerich J.M."/>
            <person name="Beyne E."/>
            <person name="Bleykasten C."/>
            <person name="Boisrame A."/>
            <person name="Boyer J."/>
            <person name="Cattolico L."/>
            <person name="Confanioleri F."/>
            <person name="de Daruvar A."/>
            <person name="Despons L."/>
            <person name="Fabre E."/>
            <person name="Fairhead C."/>
            <person name="Ferry-Dumazet H."/>
            <person name="Groppi A."/>
            <person name="Hantraye F."/>
            <person name="Hennequin C."/>
            <person name="Jauniaux N."/>
            <person name="Joyet P."/>
            <person name="Kachouri R."/>
            <person name="Kerrest A."/>
            <person name="Koszul R."/>
            <person name="Lemaire M."/>
            <person name="Lesur I."/>
            <person name="Ma L."/>
            <person name="Muller H."/>
            <person name="Nicaud J.M."/>
            <person name="Nikolski M."/>
            <person name="Oztas S."/>
            <person name="Ozier-Kalogeropoulos O."/>
            <person name="Pellenz S."/>
            <person name="Potier S."/>
            <person name="Richard G.F."/>
            <person name="Straub M.L."/>
            <person name="Suleau A."/>
            <person name="Swennene D."/>
            <person name="Tekaia F."/>
            <person name="Wesolowski-Louvel M."/>
            <person name="Westhof E."/>
            <person name="Wirth B."/>
            <person name="Zeniou-Meyer M."/>
            <person name="Zivanovic I."/>
            <person name="Bolotin-Fukuhara M."/>
            <person name="Thierry A."/>
            <person name="Bouchier C."/>
            <person name="Caudron B."/>
            <person name="Scarpelli C."/>
            <person name="Gaillardin C."/>
            <person name="Weissenbach J."/>
            <person name="Wincker P."/>
            <person name="Souciet J.L."/>
        </authorList>
    </citation>
    <scope>NUCLEOTIDE SEQUENCE [LARGE SCALE GENOMIC DNA]</scope>
    <source>
        <strain evidence="3">ATCC 8585 / CBS 2359 / DSM 70799 / NBRC 1267 / NRRL Y-1140 / WM37</strain>
    </source>
</reference>
<dbReference type="HOGENOM" id="CLU_021704_0_0_1"/>
<evidence type="ECO:0000313" key="2">
    <source>
        <dbReference type="EMBL" id="CAG99732.1"/>
    </source>
</evidence>
<name>Q6CN44_KLULA</name>
<accession>Q6CN44</accession>
<keyword evidence="1" id="KW-0472">Membrane</keyword>
<dbReference type="Gene3D" id="2.130.10.130">
    <property type="entry name" value="Integrin alpha, N-terminal"/>
    <property type="match status" value="1"/>
</dbReference>
<gene>
    <name evidence="2" type="ORF">KLLA0_E15401g</name>
</gene>
<sequence length="711" mass="79557">MSRDEIKEGRVEVVTCFEPFDLRCNYCIREFTIMLGIVLVILSVRFVLGFGVGFHLTQVARSIPNHDSFTKAGSLFLESVLQFDKLEVDWDVFLQDGVQLWQEKYGTGNDDHGLKQFILGVSVGNKINSLQNYTDHGVVNILANLEFGGSIEDTLRYLRGSADLVHLSLLLGQDNIEWNYYLSTQIKLPLKEDVLDLLSQQNIEGDWVSIVGHMFDMLGVLHSELYLLQNKRFHALDVAYSLSPGGPKLLREHWRGGEWNILAELQKFTYGIGLQFNVQQSSEKSSLSITTQDSNSDNKYVTPLKKLSLFGTSIVSGEFLEDVPCIAVGAPLDDVSGSIYVIPMSTLESEGKQSSKMTALYGSKVHKFRLSNYDYLVVSEPGKKFIHIYLFGEKIITIVDPSSSYQEVSCIVDLDNDQIPDLILTCKYCNKNELGKVIIIPGLNIIPYLVSGKINQVEFVDNIGSIVLNGPRSLKFQHYGANAAASGSFLFVTAQSLGLVYGYNLQQLNTGIPPSFYIKEDDIIFPSEDVPWKWGDIIASSEHGFFGAEMHVWTHDQVDYIAISQLLFNKVYIFKDAGNSALEVWLILELDTLVDLNTVKSSIEFGKGVHFSHSRKRLFLSSPGSFNGAGAIWSVSMSEMKRTVELWRSKHLLITALKHLEFVNPEQKKKGWSNFGSNLAESPLDDLLVSIPQFGYGDLHDLSLIGALLIH</sequence>
<dbReference type="FunCoup" id="Q6CN44">
    <property type="interactions" value="69"/>
</dbReference>
<keyword evidence="1" id="KW-1133">Transmembrane helix</keyword>
<dbReference type="RefSeq" id="XP_454645.1">
    <property type="nucleotide sequence ID" value="XM_454645.1"/>
</dbReference>
<dbReference type="AlphaFoldDB" id="Q6CN44"/>
<keyword evidence="3" id="KW-1185">Reference proteome</keyword>
<protein>
    <submittedName>
        <fullName evidence="2">KLLA0E15401p</fullName>
    </submittedName>
</protein>
<evidence type="ECO:0000256" key="1">
    <source>
        <dbReference type="SAM" id="Phobius"/>
    </source>
</evidence>
<evidence type="ECO:0000313" key="3">
    <source>
        <dbReference type="Proteomes" id="UP000000598"/>
    </source>
</evidence>
<dbReference type="eggNOG" id="ENOG502QVNQ">
    <property type="taxonomic scope" value="Eukaryota"/>
</dbReference>
<dbReference type="STRING" id="284590.Q6CN44"/>
<dbReference type="KEGG" id="kla:KLLA0_E15401g"/>